<dbReference type="InterPro" id="IPR003869">
    <property type="entry name" value="Polysac_CapD-like"/>
</dbReference>
<dbReference type="CDD" id="cd05237">
    <property type="entry name" value="UDP_invert_4-6DH_SDR_e"/>
    <property type="match status" value="1"/>
</dbReference>
<dbReference type="InterPro" id="IPR051203">
    <property type="entry name" value="Polysaccharide_Synthase-Rel"/>
</dbReference>
<name>A0A5E4Y7Y1_9BURK</name>
<keyword evidence="2" id="KW-0812">Transmembrane</keyword>
<evidence type="ECO:0000259" key="3">
    <source>
        <dbReference type="Pfam" id="PF02719"/>
    </source>
</evidence>
<keyword evidence="5" id="KW-1185">Reference proteome</keyword>
<evidence type="ECO:0000313" key="5">
    <source>
        <dbReference type="Proteomes" id="UP000414233"/>
    </source>
</evidence>
<keyword evidence="2" id="KW-0472">Membrane</keyword>
<comment type="similarity">
    <text evidence="1">Belongs to the polysaccharide synthase family.</text>
</comment>
<dbReference type="Gene3D" id="3.40.50.720">
    <property type="entry name" value="NAD(P)-binding Rossmann-like Domain"/>
    <property type="match status" value="2"/>
</dbReference>
<evidence type="ECO:0000313" key="4">
    <source>
        <dbReference type="EMBL" id="VVE44547.1"/>
    </source>
</evidence>
<dbReference type="EMBL" id="CABPRZ010000022">
    <property type="protein sequence ID" value="VVE44547.1"/>
    <property type="molecule type" value="Genomic_DNA"/>
</dbReference>
<dbReference type="RefSeq" id="WP_150699023.1">
    <property type="nucleotide sequence ID" value="NZ_CABPRZ010000022.1"/>
</dbReference>
<feature type="transmembrane region" description="Helical" evidence="2">
    <location>
        <begin position="79"/>
        <end position="101"/>
    </location>
</feature>
<dbReference type="Pfam" id="PF13727">
    <property type="entry name" value="CoA_binding_3"/>
    <property type="match status" value="1"/>
</dbReference>
<dbReference type="AlphaFoldDB" id="A0A5E4Y7Y1"/>
<protein>
    <submittedName>
        <fullName evidence="4">Capsular biosynthesis protein</fullName>
    </submittedName>
</protein>
<dbReference type="SUPFAM" id="SSF51735">
    <property type="entry name" value="NAD(P)-binding Rossmann-fold domains"/>
    <property type="match status" value="1"/>
</dbReference>
<dbReference type="Proteomes" id="UP000414233">
    <property type="component" value="Unassembled WGS sequence"/>
</dbReference>
<accession>A0A5E4Y7Y1</accession>
<keyword evidence="2" id="KW-1133">Transmembrane helix</keyword>
<sequence length="631" mass="68847">MLERLVKLKRPVKIALMLLMDAICLPMCFFLATALRLGTWRVFTSSTVLLAAVITGVAIVFFVRSGLYGAVIRFIEMQVVQTICLGLGIVVLAGYLVMLLFGQNGTPRTSLAIFWLIAFVYVSLSRFGARSFIQRLTGSQHRNRQKVLIYGAGGAGAQLAQAMRQSREYEVVFFIDDDPALRHKTVAGIRVYGPHELHGLLDRYTVSMIVLAMPSLSPSRRSEVIESLAKFNITTRALPGIVDLVDGKITISSIRELELSDLLGRDPVPPRPDLFSRCIKGKSVLVTGAGGSIGSELCRQIASQQPAHLVLLDHSEFNLYAIEAELQSRAPALPLTPILGSVCDETLLERVLADYATDTVYHAAAYKHVPLVESNMHQGVLNNVMGSLAVARAAGRAKVATCVLISTDKAVRPTNVMGCTKRIAELVFQAAATKFSDTCFSMVRFGNVLGSSGSVVPLFKKQIVEGGPITLTHADINRYFMLIPEAAQLVIQAGAMAQGGDVFVLDMGSPVRIIDLARKMIHLSGFSEKTPEFPNGDIAISIVGLRPGEKLYEELLIGDDVMASEHRKIMRAHERMVPWEALMPEFDTLFRACRRFDREGTMLAIMSLVPEYAPQPGEDIGAVPSPATSSC</sequence>
<evidence type="ECO:0000256" key="1">
    <source>
        <dbReference type="ARBA" id="ARBA00007430"/>
    </source>
</evidence>
<feature type="transmembrane region" description="Helical" evidence="2">
    <location>
        <begin position="113"/>
        <end position="133"/>
    </location>
</feature>
<gene>
    <name evidence="4" type="ORF">PTE30175_04232</name>
</gene>
<proteinExistence type="inferred from homology"/>
<dbReference type="Pfam" id="PF02719">
    <property type="entry name" value="Polysacc_synt_2"/>
    <property type="match status" value="1"/>
</dbReference>
<reference evidence="4 5" key="1">
    <citation type="submission" date="2019-08" db="EMBL/GenBank/DDBJ databases">
        <authorList>
            <person name="Peeters C."/>
        </authorList>
    </citation>
    <scope>NUCLEOTIDE SEQUENCE [LARGE SCALE GENOMIC DNA]</scope>
    <source>
        <strain evidence="4 5">LMG 30175</strain>
    </source>
</reference>
<dbReference type="PANTHER" id="PTHR43318">
    <property type="entry name" value="UDP-N-ACETYLGLUCOSAMINE 4,6-DEHYDRATASE"/>
    <property type="match status" value="1"/>
</dbReference>
<evidence type="ECO:0000256" key="2">
    <source>
        <dbReference type="SAM" id="Phobius"/>
    </source>
</evidence>
<feature type="transmembrane region" description="Helical" evidence="2">
    <location>
        <begin position="12"/>
        <end position="35"/>
    </location>
</feature>
<dbReference type="PANTHER" id="PTHR43318:SF1">
    <property type="entry name" value="POLYSACCHARIDE BIOSYNTHESIS PROTEIN EPSC-RELATED"/>
    <property type="match status" value="1"/>
</dbReference>
<feature type="transmembrane region" description="Helical" evidence="2">
    <location>
        <begin position="47"/>
        <end position="67"/>
    </location>
</feature>
<feature type="domain" description="Polysaccharide biosynthesis protein CapD-like" evidence="3">
    <location>
        <begin position="284"/>
        <end position="573"/>
    </location>
</feature>
<dbReference type="SUPFAM" id="SSF53335">
    <property type="entry name" value="S-adenosyl-L-methionine-dependent methyltransferases"/>
    <property type="match status" value="1"/>
</dbReference>
<dbReference type="OrthoDB" id="9803111at2"/>
<organism evidence="4 5">
    <name type="scientific">Pandoraea terrae</name>
    <dbReference type="NCBI Taxonomy" id="1537710"/>
    <lineage>
        <taxon>Bacteria</taxon>
        <taxon>Pseudomonadati</taxon>
        <taxon>Pseudomonadota</taxon>
        <taxon>Betaproteobacteria</taxon>
        <taxon>Burkholderiales</taxon>
        <taxon>Burkholderiaceae</taxon>
        <taxon>Pandoraea</taxon>
    </lineage>
</organism>
<dbReference type="InterPro" id="IPR036291">
    <property type="entry name" value="NAD(P)-bd_dom_sf"/>
</dbReference>
<dbReference type="InterPro" id="IPR029063">
    <property type="entry name" value="SAM-dependent_MTases_sf"/>
</dbReference>